<comment type="caution">
    <text evidence="1">The sequence shown here is derived from an EMBL/GenBank/DDBJ whole genome shotgun (WGS) entry which is preliminary data.</text>
</comment>
<dbReference type="EMBL" id="AJWZ01006835">
    <property type="protein sequence ID" value="EKC58637.1"/>
    <property type="molecule type" value="Genomic_DNA"/>
</dbReference>
<proteinExistence type="predicted"/>
<dbReference type="AlphaFoldDB" id="K1SD42"/>
<feature type="non-terminal residue" evidence="1">
    <location>
        <position position="1"/>
    </location>
</feature>
<keyword evidence="1" id="KW-0449">Lipoprotein</keyword>
<protein>
    <submittedName>
        <fullName evidence="1">Lipoprotein</fullName>
    </submittedName>
</protein>
<evidence type="ECO:0000313" key="1">
    <source>
        <dbReference type="EMBL" id="EKC58637.1"/>
    </source>
</evidence>
<name>K1SD42_9ZZZZ</name>
<accession>K1SD42</accession>
<sequence>LHSQLNQVAGDAGIEPDATGDLYWTVCAGLGGAEKLSTDEPHRLTVTRYATIDAPVRLYVTGEGSEFTDDPAQAQEMRNLGDGRFEIYTKFTGAFSFINRNEAGNKRTFGVSEEGRLVEAADATGTGDGIYHVLVDFNESTVTMERIESVKYHYCWTLDPSAEMEYVGNGVWKYDICWTEDDSRYRFDVVIDGVDYIWGYSNSDMSSAPTSLTGSSYNISMRKTEDIDRWSYAFKFYSALKNIDCTIVLDCSPSVANYYHYFEFGFVACGQDRFADGSR</sequence>
<organism evidence="1">
    <name type="scientific">human gut metagenome</name>
    <dbReference type="NCBI Taxonomy" id="408170"/>
    <lineage>
        <taxon>unclassified sequences</taxon>
        <taxon>metagenomes</taxon>
        <taxon>organismal metagenomes</taxon>
    </lineage>
</organism>
<gene>
    <name evidence="1" type="ORF">OBE_09904</name>
</gene>
<reference evidence="1" key="1">
    <citation type="journal article" date="2013" name="Environ. Microbiol.">
        <title>Microbiota from the distal guts of lean and obese adolescents exhibit partial functional redundancy besides clear differences in community structure.</title>
        <authorList>
            <person name="Ferrer M."/>
            <person name="Ruiz A."/>
            <person name="Lanza F."/>
            <person name="Haange S.B."/>
            <person name="Oberbach A."/>
            <person name="Till H."/>
            <person name="Bargiela R."/>
            <person name="Campoy C."/>
            <person name="Segura M.T."/>
            <person name="Richter M."/>
            <person name="von Bergen M."/>
            <person name="Seifert J."/>
            <person name="Suarez A."/>
        </authorList>
    </citation>
    <scope>NUCLEOTIDE SEQUENCE</scope>
</reference>